<feature type="coiled-coil region" evidence="1">
    <location>
        <begin position="911"/>
        <end position="938"/>
    </location>
</feature>
<dbReference type="Proteomes" id="UP001227230">
    <property type="component" value="Chromosome 18"/>
</dbReference>
<dbReference type="InterPro" id="IPR029058">
    <property type="entry name" value="AB_hydrolase_fold"/>
</dbReference>
<evidence type="ECO:0008006" key="5">
    <source>
        <dbReference type="Google" id="ProtNLM"/>
    </source>
</evidence>
<dbReference type="InterPro" id="IPR003386">
    <property type="entry name" value="LACT/PDAT_acylTrfase"/>
</dbReference>
<feature type="chain" id="PRO_5046487833" description="Lecithin-cholesterol acyltransferase-like 1" evidence="2">
    <location>
        <begin position="25"/>
        <end position="951"/>
    </location>
</feature>
<reference evidence="3 4" key="1">
    <citation type="journal article" date="2023" name="Hortic Res">
        <title>The complete reference genome for grapevine (Vitis vinifera L.) genetics and breeding.</title>
        <authorList>
            <person name="Shi X."/>
            <person name="Cao S."/>
            <person name="Wang X."/>
            <person name="Huang S."/>
            <person name="Wang Y."/>
            <person name="Liu Z."/>
            <person name="Liu W."/>
            <person name="Leng X."/>
            <person name="Peng Y."/>
            <person name="Wang N."/>
            <person name="Wang Y."/>
            <person name="Ma Z."/>
            <person name="Xu X."/>
            <person name="Zhang F."/>
            <person name="Xue H."/>
            <person name="Zhong H."/>
            <person name="Wang Y."/>
            <person name="Zhang K."/>
            <person name="Velt A."/>
            <person name="Avia K."/>
            <person name="Holtgrawe D."/>
            <person name="Grimplet J."/>
            <person name="Matus J.T."/>
            <person name="Ware D."/>
            <person name="Wu X."/>
            <person name="Wang H."/>
            <person name="Liu C."/>
            <person name="Fang Y."/>
            <person name="Rustenholz C."/>
            <person name="Cheng Z."/>
            <person name="Xiao H."/>
            <person name="Zhou Y."/>
        </authorList>
    </citation>
    <scope>NUCLEOTIDE SEQUENCE [LARGE SCALE GENOMIC DNA]</scope>
    <source>
        <strain evidence="4">cv. Pinot noir / PN40024</strain>
        <tissue evidence="3">Leaf</tissue>
    </source>
</reference>
<organism evidence="3 4">
    <name type="scientific">Vitis vinifera</name>
    <name type="common">Grape</name>
    <dbReference type="NCBI Taxonomy" id="29760"/>
    <lineage>
        <taxon>Eukaryota</taxon>
        <taxon>Viridiplantae</taxon>
        <taxon>Streptophyta</taxon>
        <taxon>Embryophyta</taxon>
        <taxon>Tracheophyta</taxon>
        <taxon>Spermatophyta</taxon>
        <taxon>Magnoliopsida</taxon>
        <taxon>eudicotyledons</taxon>
        <taxon>Gunneridae</taxon>
        <taxon>Pentapetalae</taxon>
        <taxon>rosids</taxon>
        <taxon>Vitales</taxon>
        <taxon>Vitaceae</taxon>
        <taxon>Viteae</taxon>
        <taxon>Vitis</taxon>
    </lineage>
</organism>
<dbReference type="PANTHER" id="PTHR11440">
    <property type="entry name" value="LECITHIN-CHOLESTEROL ACYLTRANSFERASE-RELATED"/>
    <property type="match status" value="1"/>
</dbReference>
<dbReference type="SUPFAM" id="SSF53474">
    <property type="entry name" value="alpha/beta-Hydrolases"/>
    <property type="match status" value="2"/>
</dbReference>
<evidence type="ECO:0000313" key="3">
    <source>
        <dbReference type="EMBL" id="WKA09809.1"/>
    </source>
</evidence>
<evidence type="ECO:0000313" key="4">
    <source>
        <dbReference type="Proteomes" id="UP001227230"/>
    </source>
</evidence>
<protein>
    <recommendedName>
        <fullName evidence="5">Lecithin-cholesterol acyltransferase-like 1</fullName>
    </recommendedName>
</protein>
<evidence type="ECO:0000256" key="1">
    <source>
        <dbReference type="SAM" id="Coils"/>
    </source>
</evidence>
<accession>A0ABY9DSR9</accession>
<keyword evidence="1" id="KW-0175">Coiled coil</keyword>
<feature type="signal peptide" evidence="2">
    <location>
        <begin position="1"/>
        <end position="24"/>
    </location>
</feature>
<name>A0ABY9DSR9_VITVI</name>
<dbReference type="Pfam" id="PF02450">
    <property type="entry name" value="LCAT"/>
    <property type="match status" value="4"/>
</dbReference>
<proteinExistence type="predicted"/>
<dbReference type="Gene3D" id="3.40.50.1820">
    <property type="entry name" value="alpha/beta hydrolase"/>
    <property type="match status" value="4"/>
</dbReference>
<keyword evidence="2" id="KW-0732">Signal</keyword>
<sequence>MEMKGLGLIMGMVSMAVMWYECQASSNLHPLILVPGSGGNQLEARLTDGYKPSSLLCSRSYPPFKDKEGWFRLWFRPALLVSPFTQCFADRMTLYYDPQLDDYVNTPGVETRVPSFGSTRSLLYLDPHLKRVTAYMGALVKALEHMGYVDGKTLFGAPYDFRYGLAADGHPSRVGSKFLEDLKDLIEKASTSNGGKPVILVSHSLGGLFVLQLLNRNPPSWRQKFIKHFVALATPWGGAVQEVHNLASGYTLGAPLVDPLLVRGQQRSSESNLWLIPSPKVFGAQPFAVTLNATYTANDVVQFLNDIGFSGGIHPYQSRIVPLLERLPAPAVPVTCIFGSGVKTAETLFYDESGFDKQPEIVYGDGDGTVNMVSLEALQLEWADQQNQPLKTIRIEGASHISIFQDEKAVNRIVKEISAKLVNESTREGEINSLLFNQPRREVLHHTVVCGDVRIADSGSESPRFQFSLQNPKMKGLGLIFAMVSMAVMWYTCQASSNLHPLILVPGSGGNQLEARLTDGYKPSSLLCSRLYPPLKDKEGWFRLWFDPAQVVGPFTQCFAQRMMLYYDPQLDDYVNTPGVETRVPSFGSTRSLLHLDPHLKRITAYMGPLVKSLEQMGYVDGETLFGAPYDFRYGLAADGHPSRVGSKFLEDLKDLIEKASTSNGGKPVILVSHSLGGLFVLQLLNRNPPAWRQKFIKHFVALSAPWGGAVQEVHTLASGYTLGVPLVDPLLVREQQRSSESNLWLMPSPKVFGAKQPLVVTLNATYTAYDIVQFLNDIGFPEGIHPYQSRTVPLLEHLPAPEVPVTCIIGSGVRTSETLFYDESGFDRQPEIVYGDGDGTVNMVSLLALESEWADQQNQSLKMVTIEGASHTSIIKDENALNRIVEEISEFEEASFGIREEDYKFIMSLMMMMKNNMALLTRERDQIKRKRNIQEEKMSPLMGVVSCICQ</sequence>
<dbReference type="EMBL" id="CP126665">
    <property type="protein sequence ID" value="WKA09809.1"/>
    <property type="molecule type" value="Genomic_DNA"/>
</dbReference>
<keyword evidence="4" id="KW-1185">Reference proteome</keyword>
<gene>
    <name evidence="3" type="ORF">VitviT2T_027428</name>
</gene>
<evidence type="ECO:0000256" key="2">
    <source>
        <dbReference type="SAM" id="SignalP"/>
    </source>
</evidence>